<protein>
    <submittedName>
        <fullName evidence="1">Uncharacterized protein</fullName>
    </submittedName>
</protein>
<dbReference type="RefSeq" id="WP_237239300.1">
    <property type="nucleotide sequence ID" value="NZ_JAKKDU010000006.1"/>
</dbReference>
<dbReference type="EMBL" id="JAKKDU010000006">
    <property type="protein sequence ID" value="MCF7567952.1"/>
    <property type="molecule type" value="Genomic_DNA"/>
</dbReference>
<proteinExistence type="predicted"/>
<comment type="caution">
    <text evidence="1">The sequence shown here is derived from an EMBL/GenBank/DDBJ whole genome shotgun (WGS) entry which is preliminary data.</text>
</comment>
<name>A0AAE3JL96_9FLAO</name>
<dbReference type="Proteomes" id="UP001199795">
    <property type="component" value="Unassembled WGS sequence"/>
</dbReference>
<evidence type="ECO:0000313" key="1">
    <source>
        <dbReference type="EMBL" id="MCF7567952.1"/>
    </source>
</evidence>
<dbReference type="AlphaFoldDB" id="A0AAE3JL96"/>
<dbReference type="InterPro" id="IPR013324">
    <property type="entry name" value="RNA_pol_sigma_r3/r4-like"/>
</dbReference>
<accession>A0AAE3JL96</accession>
<dbReference type="SUPFAM" id="SSF88659">
    <property type="entry name" value="Sigma3 and sigma4 domains of RNA polymerase sigma factors"/>
    <property type="match status" value="1"/>
</dbReference>
<organism evidence="1 2">
    <name type="scientific">Wocania arenilitoris</name>
    <dbReference type="NCBI Taxonomy" id="2044858"/>
    <lineage>
        <taxon>Bacteria</taxon>
        <taxon>Pseudomonadati</taxon>
        <taxon>Bacteroidota</taxon>
        <taxon>Flavobacteriia</taxon>
        <taxon>Flavobacteriales</taxon>
        <taxon>Flavobacteriaceae</taxon>
        <taxon>Wocania</taxon>
    </lineage>
</organism>
<sequence length="230" mass="26706">MCSIDKLNDKKTQDTFNKKVISATQHLQAYIKHRLYIGESKGIIPKNMYASNDFIDEAVAKFYEGGYDVDMEPLAIKIKLFKIVDTDLDELFKKEAFHQNTLSTNSILEEELDGLEENFTVDEDFDFIMNDELNDISYKQDRKHKHLFIYENDNTSLKNALEVEDMSALNSKNILGKFYTLLPLKVSEIVDLFVFGRLDYDEVAQIKNIEAKRVKRILDLTIESLKERLG</sequence>
<reference evidence="1" key="1">
    <citation type="submission" date="2022-01" db="EMBL/GenBank/DDBJ databases">
        <title>Draft genome sequence of Sabulilitoribacter arenilitoris KCTC 52401.</title>
        <authorList>
            <person name="Oh J.-S."/>
        </authorList>
    </citation>
    <scope>NUCLEOTIDE SEQUENCE</scope>
    <source>
        <strain evidence="1">HMF6543</strain>
    </source>
</reference>
<evidence type="ECO:0000313" key="2">
    <source>
        <dbReference type="Proteomes" id="UP001199795"/>
    </source>
</evidence>
<gene>
    <name evidence="1" type="ORF">L3X37_06170</name>
</gene>
<keyword evidence="2" id="KW-1185">Reference proteome</keyword>